<name>A0A286RE86_9BACT</name>
<dbReference type="KEGG" id="ttf:THTE_1676"/>
<dbReference type="OrthoDB" id="9802910at2"/>
<dbReference type="InterPro" id="IPR018699">
    <property type="entry name" value="DUF2203"/>
</dbReference>
<evidence type="ECO:0000313" key="1">
    <source>
        <dbReference type="EMBL" id="ASV74278.1"/>
    </source>
</evidence>
<dbReference type="AlphaFoldDB" id="A0A286RE86"/>
<dbReference type="Pfam" id="PF09969">
    <property type="entry name" value="DUF2203"/>
    <property type="match status" value="1"/>
</dbReference>
<evidence type="ECO:0008006" key="3">
    <source>
        <dbReference type="Google" id="ProtNLM"/>
    </source>
</evidence>
<protein>
    <recommendedName>
        <fullName evidence="3">DUF2203 domain-containing protein</fullName>
    </recommendedName>
</protein>
<dbReference type="PIRSF" id="PIRSF016498">
    <property type="entry name" value="UCP016498"/>
    <property type="match status" value="1"/>
</dbReference>
<accession>A0A286RE86</accession>
<keyword evidence="2" id="KW-1185">Reference proteome</keyword>
<dbReference type="Proteomes" id="UP000215086">
    <property type="component" value="Chromosome"/>
</dbReference>
<dbReference type="EMBL" id="CP018477">
    <property type="protein sequence ID" value="ASV74278.1"/>
    <property type="molecule type" value="Genomic_DNA"/>
</dbReference>
<proteinExistence type="predicted"/>
<gene>
    <name evidence="1" type="ORF">THTE_1676</name>
</gene>
<organism evidence="1 2">
    <name type="scientific">Thermogutta terrifontis</name>
    <dbReference type="NCBI Taxonomy" id="1331910"/>
    <lineage>
        <taxon>Bacteria</taxon>
        <taxon>Pseudomonadati</taxon>
        <taxon>Planctomycetota</taxon>
        <taxon>Planctomycetia</taxon>
        <taxon>Pirellulales</taxon>
        <taxon>Thermoguttaceae</taxon>
        <taxon>Thermogutta</taxon>
    </lineage>
</organism>
<dbReference type="RefSeq" id="WP_095414645.1">
    <property type="nucleotide sequence ID" value="NZ_CP018477.1"/>
</dbReference>
<sequence>MSEKNENRGSISEGEGKIYLSLDEANALIPRIEPLVRRMVDLARDLQARYERLAALPAARRERHPLYKDEVADIEAGIQRDFSKLKDWVEELASLGAITKSPVEGIIDFYAQHDGREIFLCWRLGEPQIEFWHEVDAGFAGRRPVCELLESSTT</sequence>
<reference evidence="1 2" key="1">
    <citation type="journal article" name="Front. Microbiol.">
        <title>Sugar Metabolism of the First Thermophilic Planctomycete Thermogutta terrifontis: Comparative Genomic and Transcriptomic Approaches.</title>
        <authorList>
            <person name="Elcheninov A.G."/>
            <person name="Menzel P."/>
            <person name="Gudbergsdottir S.R."/>
            <person name="Slesarev A.I."/>
            <person name="Kadnikov V.V."/>
            <person name="Krogh A."/>
            <person name="Bonch-Osmolovskaya E.A."/>
            <person name="Peng X."/>
            <person name="Kublanov I.V."/>
        </authorList>
    </citation>
    <scope>NUCLEOTIDE SEQUENCE [LARGE SCALE GENOMIC DNA]</scope>
    <source>
        <strain evidence="1 2">R1</strain>
    </source>
</reference>
<evidence type="ECO:0000313" key="2">
    <source>
        <dbReference type="Proteomes" id="UP000215086"/>
    </source>
</evidence>